<name>A0A4Y3QSD5_STRCI</name>
<gene>
    <name evidence="2" type="ORF">SCA03_06720</name>
</gene>
<dbReference type="EMBL" id="BJMM01000002">
    <property type="protein sequence ID" value="GEB48121.1"/>
    <property type="molecule type" value="Genomic_DNA"/>
</dbReference>
<reference evidence="2 3" key="1">
    <citation type="submission" date="2019-06" db="EMBL/GenBank/DDBJ databases">
        <title>Whole genome shotgun sequence of Streptomyces cacaoi subsp. cacaoi NBRC 12748.</title>
        <authorList>
            <person name="Hosoyama A."/>
            <person name="Uohara A."/>
            <person name="Ohji S."/>
            <person name="Ichikawa N."/>
        </authorList>
    </citation>
    <scope>NUCLEOTIDE SEQUENCE [LARGE SCALE GENOMIC DNA]</scope>
    <source>
        <strain evidence="2 3">NBRC 12748</strain>
    </source>
</reference>
<dbReference type="Gene3D" id="3.40.50.150">
    <property type="entry name" value="Vaccinia Virus protein VP39"/>
    <property type="match status" value="1"/>
</dbReference>
<dbReference type="Pfam" id="PF05050">
    <property type="entry name" value="Methyltransf_21"/>
    <property type="match status" value="1"/>
</dbReference>
<feature type="domain" description="Methyltransferase FkbM" evidence="1">
    <location>
        <begin position="49"/>
        <end position="214"/>
    </location>
</feature>
<evidence type="ECO:0000313" key="3">
    <source>
        <dbReference type="Proteomes" id="UP000319210"/>
    </source>
</evidence>
<dbReference type="InterPro" id="IPR052514">
    <property type="entry name" value="SAM-dependent_MTase"/>
</dbReference>
<dbReference type="AlphaFoldDB" id="A0A4Y3QSD5"/>
<dbReference type="OrthoDB" id="424472at2"/>
<comment type="caution">
    <text evidence="2">The sequence shown here is derived from an EMBL/GenBank/DDBJ whole genome shotgun (WGS) entry which is preliminary data.</text>
</comment>
<accession>A0A4Y3QSD5</accession>
<dbReference type="InterPro" id="IPR006342">
    <property type="entry name" value="FkbM_mtfrase"/>
</dbReference>
<dbReference type="RefSeq" id="WP_030884579.1">
    <property type="nucleotide sequence ID" value="NZ_BJMM01000002.1"/>
</dbReference>
<organism evidence="2 3">
    <name type="scientific">Streptomyces cacaoi</name>
    <dbReference type="NCBI Taxonomy" id="1898"/>
    <lineage>
        <taxon>Bacteria</taxon>
        <taxon>Bacillati</taxon>
        <taxon>Actinomycetota</taxon>
        <taxon>Actinomycetes</taxon>
        <taxon>Kitasatosporales</taxon>
        <taxon>Streptomycetaceae</taxon>
        <taxon>Streptomyces</taxon>
    </lineage>
</organism>
<evidence type="ECO:0000313" key="2">
    <source>
        <dbReference type="EMBL" id="GEB48121.1"/>
    </source>
</evidence>
<dbReference type="PANTHER" id="PTHR34203">
    <property type="entry name" value="METHYLTRANSFERASE, FKBM FAMILY PROTEIN"/>
    <property type="match status" value="1"/>
</dbReference>
<dbReference type="PANTHER" id="PTHR34203:SF13">
    <property type="entry name" value="EXPRESSED PROTEIN"/>
    <property type="match status" value="1"/>
</dbReference>
<dbReference type="InterPro" id="IPR029063">
    <property type="entry name" value="SAM-dependent_MTases_sf"/>
</dbReference>
<dbReference type="Proteomes" id="UP000319210">
    <property type="component" value="Unassembled WGS sequence"/>
</dbReference>
<protein>
    <recommendedName>
        <fullName evidence="1">Methyltransferase FkbM domain-containing protein</fullName>
    </recommendedName>
</protein>
<sequence length="257" mass="27823">MRSYRLDDGRRVWCTSPAEAGQLWREMTAGDGYYRQAAERLRPGDTVLDIGANIGLASLAFAGAQPQAHITAVEPVPALFDCLERNLTEQAPNARALRVAVGAAPGTASMVYYPGAPANSSLYADREADDRLSRTFLRNSGIDEESTEVIVGDLHANGETIEVEVTTVSRLLRSGGLTEVALLKIDVERAERDVLAGIEQEDWPKIGSVVAEVDNSAGDGLEAFCKQLHAQGFTTRVRQDESLRGTDIHEVDAVREA</sequence>
<evidence type="ECO:0000259" key="1">
    <source>
        <dbReference type="Pfam" id="PF05050"/>
    </source>
</evidence>
<dbReference type="SUPFAM" id="SSF53335">
    <property type="entry name" value="S-adenosyl-L-methionine-dependent methyltransferases"/>
    <property type="match status" value="1"/>
</dbReference>
<proteinExistence type="predicted"/>
<dbReference type="NCBIfam" id="TIGR01444">
    <property type="entry name" value="fkbM_fam"/>
    <property type="match status" value="1"/>
</dbReference>
<keyword evidence="3" id="KW-1185">Reference proteome</keyword>